<name>A0A3S3S392_9HYPH</name>
<gene>
    <name evidence="2" type="ORF">EPK99_18250</name>
</gene>
<accession>A0A3S3S392</accession>
<feature type="compositionally biased region" description="Polar residues" evidence="1">
    <location>
        <begin position="101"/>
        <end position="112"/>
    </location>
</feature>
<evidence type="ECO:0000313" key="3">
    <source>
        <dbReference type="Proteomes" id="UP000287687"/>
    </source>
</evidence>
<protein>
    <submittedName>
        <fullName evidence="2">Uncharacterized protein</fullName>
    </submittedName>
</protein>
<sequence>MPASIFHIRTTCRHVTVAFFIAIALCGCMTNKKSADASKDPVQAEGEQPLQAKGGTTASTHYVDPVIAKASSQQQAKAGLPGSPTEQPSPTAASAFPPTPVQASGSIAGLTTQPTGVRAGSFSIFSAGAAPSTAAPNTGAVPSGPGISATTGSVYTSHQPPASTACPTDSAGLPLNC</sequence>
<dbReference type="OrthoDB" id="8402420at2"/>
<feature type="compositionally biased region" description="Polar residues" evidence="1">
    <location>
        <begin position="151"/>
        <end position="167"/>
    </location>
</feature>
<keyword evidence="3" id="KW-1185">Reference proteome</keyword>
<organism evidence="2 3">
    <name type="scientific">Neorhizobium lilium</name>
    <dbReference type="NCBI Taxonomy" id="2503024"/>
    <lineage>
        <taxon>Bacteria</taxon>
        <taxon>Pseudomonadati</taxon>
        <taxon>Pseudomonadota</taxon>
        <taxon>Alphaproteobacteria</taxon>
        <taxon>Hyphomicrobiales</taxon>
        <taxon>Rhizobiaceae</taxon>
        <taxon>Rhizobium/Agrobacterium group</taxon>
        <taxon>Neorhizobium</taxon>
    </lineage>
</organism>
<feature type="region of interest" description="Disordered" evidence="1">
    <location>
        <begin position="151"/>
        <end position="177"/>
    </location>
</feature>
<dbReference type="RefSeq" id="WP_128444522.1">
    <property type="nucleotide sequence ID" value="NZ_SBIP01000004.1"/>
</dbReference>
<evidence type="ECO:0000313" key="2">
    <source>
        <dbReference type="EMBL" id="RWX75636.1"/>
    </source>
</evidence>
<evidence type="ECO:0000256" key="1">
    <source>
        <dbReference type="SAM" id="MobiDB-lite"/>
    </source>
</evidence>
<dbReference type="AlphaFoldDB" id="A0A3S3S392"/>
<proteinExistence type="predicted"/>
<dbReference type="EMBL" id="SBIP01000004">
    <property type="protein sequence ID" value="RWX75636.1"/>
    <property type="molecule type" value="Genomic_DNA"/>
</dbReference>
<reference evidence="2 3" key="1">
    <citation type="submission" date="2019-01" db="EMBL/GenBank/DDBJ databases">
        <title>The draft genome of Rhizobium sp. 24NR.</title>
        <authorList>
            <person name="Liu L."/>
            <person name="Liang L."/>
            <person name="Shi S."/>
            <person name="Xu L."/>
            <person name="Wang X."/>
            <person name="Li L."/>
            <person name="Zhang X."/>
        </authorList>
    </citation>
    <scope>NUCLEOTIDE SEQUENCE [LARGE SCALE GENOMIC DNA]</scope>
    <source>
        <strain evidence="2 3">24NR</strain>
    </source>
</reference>
<feature type="region of interest" description="Disordered" evidence="1">
    <location>
        <begin position="70"/>
        <end position="112"/>
    </location>
</feature>
<dbReference type="Proteomes" id="UP000287687">
    <property type="component" value="Unassembled WGS sequence"/>
</dbReference>
<comment type="caution">
    <text evidence="2">The sequence shown here is derived from an EMBL/GenBank/DDBJ whole genome shotgun (WGS) entry which is preliminary data.</text>
</comment>